<keyword evidence="2" id="KW-1185">Reference proteome</keyword>
<evidence type="ECO:0000313" key="2">
    <source>
        <dbReference type="Proteomes" id="UP000266188"/>
    </source>
</evidence>
<sequence>MATAPGEYNKCEVVYLPYLKKYVRFEDVCAQCTSDWSGGLAHIDMWIGSTTSNGGQNVVNCENSLTPDQGQAVIRNPASDLPVNSAELFLSGRCHTENVYKNQDPSQFCSGGGDNGGDGSCSWPGHCAGASCSDVNDCSDDLICLSGSCGSQ</sequence>
<evidence type="ECO:0000313" key="1">
    <source>
        <dbReference type="EMBL" id="RJE19269.1"/>
    </source>
</evidence>
<protein>
    <submittedName>
        <fullName evidence="1">Uncharacterized protein</fullName>
    </submittedName>
</protein>
<accession>A0A3A2Z844</accession>
<reference evidence="2" key="1">
    <citation type="submission" date="2017-02" db="EMBL/GenBank/DDBJ databases">
        <authorList>
            <person name="Tafer H."/>
            <person name="Lopandic K."/>
        </authorList>
    </citation>
    <scope>NUCLEOTIDE SEQUENCE [LARGE SCALE GENOMIC DNA]</scope>
    <source>
        <strain evidence="2">CBS 366.77</strain>
    </source>
</reference>
<gene>
    <name evidence="1" type="ORF">PHISCL_08388</name>
</gene>
<dbReference type="AlphaFoldDB" id="A0A3A2Z844"/>
<proteinExistence type="predicted"/>
<dbReference type="EMBL" id="MVGC01000428">
    <property type="protein sequence ID" value="RJE19269.1"/>
    <property type="molecule type" value="Genomic_DNA"/>
</dbReference>
<dbReference type="OrthoDB" id="5332384at2759"/>
<dbReference type="Proteomes" id="UP000266188">
    <property type="component" value="Unassembled WGS sequence"/>
</dbReference>
<comment type="caution">
    <text evidence="1">The sequence shown here is derived from an EMBL/GenBank/DDBJ whole genome shotgun (WGS) entry which is preliminary data.</text>
</comment>
<organism evidence="1 2">
    <name type="scientific">Aspergillus sclerotialis</name>
    <dbReference type="NCBI Taxonomy" id="2070753"/>
    <lineage>
        <taxon>Eukaryota</taxon>
        <taxon>Fungi</taxon>
        <taxon>Dikarya</taxon>
        <taxon>Ascomycota</taxon>
        <taxon>Pezizomycotina</taxon>
        <taxon>Eurotiomycetes</taxon>
        <taxon>Eurotiomycetidae</taxon>
        <taxon>Eurotiales</taxon>
        <taxon>Aspergillaceae</taxon>
        <taxon>Aspergillus</taxon>
        <taxon>Aspergillus subgen. Polypaecilum</taxon>
    </lineage>
</organism>
<name>A0A3A2Z844_9EURO</name>